<keyword evidence="2" id="KW-1185">Reference proteome</keyword>
<dbReference type="Gene3D" id="1.25.40.10">
    <property type="entry name" value="Tetratricopeptide repeat domain"/>
    <property type="match status" value="3"/>
</dbReference>
<dbReference type="SMART" id="SM00671">
    <property type="entry name" value="SEL1"/>
    <property type="match status" value="7"/>
</dbReference>
<sequence length="603" mass="69820">MLLSYTHGEILKEGDVVIWLNQRGEYYQFDQSVMKVWSIAETNDGEIVGVNLIPLSVESPMIMLRRLVRENEPESSTDLVKMKDVPGIYTITRWFLPLHKVSKCLGLIARIEYFTEYKTGHGELIQRCIQDKADQYQGIYQYYLADRAYQQRDFQRHIDLLHQSAQSGYTPAMCHLAMHFFNGTLIEKNHEKSKYWYSQAVKKNDALAMYQLAGCYARATGTPQNLKQSFNLLEQSAEAGCWSAIAALAGYYRFGWLNSLLVSEYYAGYEQVDERVLDHQKALRLYLHIATEAPPGEEQAVIANVTYHLGWMYQDGIGTAQDYEQSVHWYRKSAELGNIVAINNLADKYEHGTGVEQDLEMAAALYSDVADRVVAAALSLGRMYFEGRGVEQNLELARHHLNTVIQVRMDGVEEMQAEAMQLLERFTEDSPVQQARKMLKNPDQFTVDDVNAQIRKIDSMLELPEVKVLFFQLYLVNARKGEASSQSQVGDWYLRGVFTEKNLEEAIYWIQKAADQKNYYAEYQMGFLYENGLYYNQDFNLAQKWFERALREPSESYCPEYVNGQLNPEYLGHYQQMNTEALSGLLRLEQKKPKPSKWRFWKK</sequence>
<gene>
    <name evidence="1" type="ORF">QR674_07220</name>
</gene>
<reference evidence="1 2" key="1">
    <citation type="submission" date="2023-06" db="EMBL/GenBank/DDBJ databases">
        <title>Genomic Analysis of Acinetobacter Strains Recovered from South Australian Aquatic Samples provides Insights into the Circulation of Antibiotic Resistance determinants in the Environment.</title>
        <authorList>
            <person name="Tobin L."/>
            <person name="Jarocki V.M."/>
            <person name="Kenyon J."/>
            <person name="Drigo B."/>
            <person name="Donner E."/>
            <person name="Djordjevic S.P."/>
            <person name="Hamidian M."/>
        </authorList>
    </citation>
    <scope>NUCLEOTIDE SEQUENCE [LARGE SCALE GENOMIC DNA]</scope>
    <source>
        <strain evidence="1 2">SAAc652</strain>
    </source>
</reference>
<dbReference type="EMBL" id="JASVDY010000002">
    <property type="protein sequence ID" value="MDV2468770.1"/>
    <property type="molecule type" value="Genomic_DNA"/>
</dbReference>
<dbReference type="InterPro" id="IPR006597">
    <property type="entry name" value="Sel1-like"/>
</dbReference>
<evidence type="ECO:0000313" key="2">
    <source>
        <dbReference type="Proteomes" id="UP001278188"/>
    </source>
</evidence>
<accession>A0ABU3WEE1</accession>
<dbReference type="Proteomes" id="UP001278188">
    <property type="component" value="Unassembled WGS sequence"/>
</dbReference>
<dbReference type="RefSeq" id="WP_317083087.1">
    <property type="nucleotide sequence ID" value="NZ_JASVDY010000002.1"/>
</dbReference>
<dbReference type="InterPro" id="IPR050767">
    <property type="entry name" value="Sel1_AlgK"/>
</dbReference>
<dbReference type="PANTHER" id="PTHR11102:SF160">
    <property type="entry name" value="ERAD-ASSOCIATED E3 UBIQUITIN-PROTEIN LIGASE COMPONENT HRD3"/>
    <property type="match status" value="1"/>
</dbReference>
<proteinExistence type="predicted"/>
<name>A0ABU3WEE1_9GAMM</name>
<dbReference type="PANTHER" id="PTHR11102">
    <property type="entry name" value="SEL-1-LIKE PROTEIN"/>
    <property type="match status" value="1"/>
</dbReference>
<dbReference type="InterPro" id="IPR011990">
    <property type="entry name" value="TPR-like_helical_dom_sf"/>
</dbReference>
<evidence type="ECO:0000313" key="1">
    <source>
        <dbReference type="EMBL" id="MDV2468770.1"/>
    </source>
</evidence>
<comment type="caution">
    <text evidence="1">The sequence shown here is derived from an EMBL/GenBank/DDBJ whole genome shotgun (WGS) entry which is preliminary data.</text>
</comment>
<dbReference type="Pfam" id="PF08238">
    <property type="entry name" value="Sel1"/>
    <property type="match status" value="7"/>
</dbReference>
<protein>
    <submittedName>
        <fullName evidence="1">Tetratricopeptide repeat protein</fullName>
    </submittedName>
</protein>
<organism evidence="1 2">
    <name type="scientific">Acinetobacter chinensis</name>
    <dbReference type="NCBI Taxonomy" id="2004650"/>
    <lineage>
        <taxon>Bacteria</taxon>
        <taxon>Pseudomonadati</taxon>
        <taxon>Pseudomonadota</taxon>
        <taxon>Gammaproteobacteria</taxon>
        <taxon>Moraxellales</taxon>
        <taxon>Moraxellaceae</taxon>
        <taxon>Acinetobacter</taxon>
    </lineage>
</organism>
<dbReference type="SUPFAM" id="SSF81901">
    <property type="entry name" value="HCP-like"/>
    <property type="match status" value="3"/>
</dbReference>